<dbReference type="PANTHER" id="PTHR11361">
    <property type="entry name" value="DNA MISMATCH REPAIR PROTEIN MUTS FAMILY MEMBER"/>
    <property type="match status" value="1"/>
</dbReference>
<keyword evidence="8" id="KW-0238">DNA-binding</keyword>
<dbReference type="GO" id="GO:0051026">
    <property type="term" value="P:chiasma assembly"/>
    <property type="evidence" value="ECO:0007669"/>
    <property type="project" value="TreeGrafter"/>
</dbReference>
<dbReference type="FunFam" id="3.40.50.300:FF:001067">
    <property type="entry name" value="DNA mismatch repair protein MSH5"/>
    <property type="match status" value="1"/>
</dbReference>
<sequence>MEASSVHGARNSFHCAKESAADSTAQEDFCEPSEELSENQDKSEVYMACVMNGHRIGVSYYDSSIRHLYVMEIWEDGNEYFPLVDMVKYQVQPGVIYTSTKTEESFLSALQRCDEASRSATVKLVKSSIFSYEQAWHRLMYLQVTGMDESLTIKERIAFLSSMMDISSDAQVRASGGLLAILEDERIVDTHEQNEFGNASIAIDSIGEISLKKFLKLDSAAHEALQIFQIDKHPSHMGIGKAKEGFSVFGMMNKCVTPLGRRLLRNWFLRPILDLDVLNARLDAISFLLYAKELSFSLRETLKSVKDVPRILKKFNSPSSTCMNTDWAAFLKSICSLLHINKIFEVGISEDLRDQLKSLNIGIVNKVAEDLSSDLAFVCELVVGVLDVNRSKEKGYETIVKDGFCDELDELRQIYEGLPDFLDEVSLIERARLPHMMGDKGVPCIVYMHQIGFLFCIFNRKLDEEMQEKPPDFEFSFVDEDGDNKKFFYRTSKTRELDTLLGDIYHKILDMERAITRDIVSHVLQFVVPIHNAVNFAAELDCLLSLSLVARQNNYIRPTLTAQNVLDIHNGRHLLQEMTVDTFIPNDTKISEEGRVNIITGPNYSGKSIYVKQVALIVFLSHIGSFVPAEAATVGLTDRIFCATGSKFMTAEQSTFMIDLHQVGIMLRHATPHSLCLLDEFGKGTLAEDGIGVLGGVINHFVSCYEPPKVLVCTHLTEVFDSGCLLESKRIKYYTMSVLSPEKGSGDLEDVVFLYRLVPGRALLSFGLHCALLAGIPQEVVKRAVAVLDALKNDQHIDRLHSENVLVRDQHYKDAVEKLLAFDAMHGDMRQFFENILPS</sequence>
<dbReference type="SUPFAM" id="SSF52540">
    <property type="entry name" value="P-loop containing nucleoside triphosphate hydrolases"/>
    <property type="match status" value="1"/>
</dbReference>
<dbReference type="GO" id="GO:0030983">
    <property type="term" value="F:mismatched DNA binding"/>
    <property type="evidence" value="ECO:0007669"/>
    <property type="project" value="InterPro"/>
</dbReference>
<proteinExistence type="inferred from homology"/>
<dbReference type="InterPro" id="IPR011184">
    <property type="entry name" value="DNA_mismatch_repair_Msh2"/>
</dbReference>
<dbReference type="PROSITE" id="PS00486">
    <property type="entry name" value="DNA_MISMATCH_REPAIR_2"/>
    <property type="match status" value="1"/>
</dbReference>
<evidence type="ECO:0000256" key="10">
    <source>
        <dbReference type="ARBA" id="ARBA00023254"/>
    </source>
</evidence>
<dbReference type="PANTHER" id="PTHR11361:SF20">
    <property type="entry name" value="MUTS PROTEIN HOMOLOG 5"/>
    <property type="match status" value="1"/>
</dbReference>
<dbReference type="CDD" id="cd03281">
    <property type="entry name" value="ABC_MSH5_euk"/>
    <property type="match status" value="1"/>
</dbReference>
<feature type="domain" description="DNA mismatch repair proteins mutS family" evidence="13">
    <location>
        <begin position="674"/>
        <end position="690"/>
    </location>
</feature>
<dbReference type="SUPFAM" id="SSF48334">
    <property type="entry name" value="DNA repair protein MutS, domain III"/>
    <property type="match status" value="1"/>
</dbReference>
<keyword evidence="10" id="KW-0469">Meiosis</keyword>
<dbReference type="SMART" id="SM00534">
    <property type="entry name" value="MUTSac"/>
    <property type="match status" value="1"/>
</dbReference>
<evidence type="ECO:0000256" key="6">
    <source>
        <dbReference type="ARBA" id="ARBA00022741"/>
    </source>
</evidence>
<evidence type="ECO:0000256" key="5">
    <source>
        <dbReference type="ARBA" id="ARBA00022454"/>
    </source>
</evidence>
<comment type="caution">
    <text evidence="14">The sequence shown here is derived from an EMBL/GenBank/DDBJ whole genome shotgun (WGS) entry which is preliminary data.</text>
</comment>
<dbReference type="GO" id="GO:0009536">
    <property type="term" value="C:plastid"/>
    <property type="evidence" value="ECO:0007669"/>
    <property type="project" value="UniProtKB-SubCell"/>
</dbReference>
<dbReference type="AlphaFoldDB" id="A0A9P0ZWN5"/>
<dbReference type="InterPro" id="IPR027417">
    <property type="entry name" value="P-loop_NTPase"/>
</dbReference>
<protein>
    <recommendedName>
        <fullName evidence="11">DNA mismatch repair protein MSH5</fullName>
    </recommendedName>
    <alternativeName>
        <fullName evidence="12">MutS protein homolog 5</fullName>
    </alternativeName>
</protein>
<dbReference type="InterPro" id="IPR007696">
    <property type="entry name" value="DNA_mismatch_repair_MutS_core"/>
</dbReference>
<dbReference type="GO" id="GO:0006298">
    <property type="term" value="P:mismatch repair"/>
    <property type="evidence" value="ECO:0007669"/>
    <property type="project" value="InterPro"/>
</dbReference>
<evidence type="ECO:0000256" key="8">
    <source>
        <dbReference type="ARBA" id="ARBA00023125"/>
    </source>
</evidence>
<evidence type="ECO:0000256" key="3">
    <source>
        <dbReference type="ARBA" id="ARBA00004474"/>
    </source>
</evidence>
<evidence type="ECO:0000256" key="11">
    <source>
        <dbReference type="ARBA" id="ARBA00073549"/>
    </source>
</evidence>
<dbReference type="SMART" id="SM00533">
    <property type="entry name" value="MUTSd"/>
    <property type="match status" value="1"/>
</dbReference>
<dbReference type="InterPro" id="IPR045076">
    <property type="entry name" value="MutS"/>
</dbReference>
<evidence type="ECO:0000256" key="1">
    <source>
        <dbReference type="ARBA" id="ARBA00004123"/>
    </source>
</evidence>
<dbReference type="Pfam" id="PF05192">
    <property type="entry name" value="MutS_III"/>
    <property type="match status" value="1"/>
</dbReference>
<reference evidence="14" key="1">
    <citation type="submission" date="2022-07" db="EMBL/GenBank/DDBJ databases">
        <authorList>
            <person name="Macas J."/>
            <person name="Novak P."/>
            <person name="Neumann P."/>
        </authorList>
    </citation>
    <scope>NUCLEOTIDE SEQUENCE</scope>
</reference>
<dbReference type="Gene3D" id="3.40.50.300">
    <property type="entry name" value="P-loop containing nucleotide triphosphate hydrolases"/>
    <property type="match status" value="1"/>
</dbReference>
<dbReference type="PIRSF" id="PIRSF005813">
    <property type="entry name" value="MSH2"/>
    <property type="match status" value="1"/>
</dbReference>
<evidence type="ECO:0000256" key="4">
    <source>
        <dbReference type="ARBA" id="ARBA00006271"/>
    </source>
</evidence>
<evidence type="ECO:0000256" key="2">
    <source>
        <dbReference type="ARBA" id="ARBA00004286"/>
    </source>
</evidence>
<keyword evidence="5" id="KW-0158">Chromosome</keyword>
<dbReference type="InterPro" id="IPR000432">
    <property type="entry name" value="DNA_mismatch_repair_MutS_C"/>
</dbReference>
<evidence type="ECO:0000256" key="7">
    <source>
        <dbReference type="ARBA" id="ARBA00022840"/>
    </source>
</evidence>
<dbReference type="EMBL" id="CAMAPE010000075">
    <property type="protein sequence ID" value="CAH9118028.1"/>
    <property type="molecule type" value="Genomic_DNA"/>
</dbReference>
<evidence type="ECO:0000313" key="15">
    <source>
        <dbReference type="Proteomes" id="UP001152484"/>
    </source>
</evidence>
<keyword evidence="15" id="KW-1185">Reference proteome</keyword>
<dbReference type="GO" id="GO:0005634">
    <property type="term" value="C:nucleus"/>
    <property type="evidence" value="ECO:0007669"/>
    <property type="project" value="UniProtKB-SubCell"/>
</dbReference>
<keyword evidence="6" id="KW-0547">Nucleotide-binding</keyword>
<dbReference type="Gene3D" id="1.10.1420.10">
    <property type="match status" value="1"/>
</dbReference>
<keyword evidence="9" id="KW-0539">Nucleus</keyword>
<dbReference type="OrthoDB" id="29596at2759"/>
<accession>A0A9P0ZWN5</accession>
<dbReference type="InterPro" id="IPR036187">
    <property type="entry name" value="DNA_mismatch_repair_MutS_sf"/>
</dbReference>
<dbReference type="GO" id="GO:0005694">
    <property type="term" value="C:chromosome"/>
    <property type="evidence" value="ECO:0007669"/>
    <property type="project" value="UniProtKB-SubCell"/>
</dbReference>
<gene>
    <name evidence="14" type="ORF">CEURO_LOCUS21767</name>
</gene>
<dbReference type="GO" id="GO:0140664">
    <property type="term" value="F:ATP-dependent DNA damage sensor activity"/>
    <property type="evidence" value="ECO:0007669"/>
    <property type="project" value="InterPro"/>
</dbReference>
<comment type="subcellular location">
    <subcellularLocation>
        <location evidence="2">Chromosome</location>
    </subcellularLocation>
    <subcellularLocation>
        <location evidence="1">Nucleus</location>
    </subcellularLocation>
    <subcellularLocation>
        <location evidence="3">Plastid</location>
    </subcellularLocation>
</comment>
<name>A0A9P0ZWN5_CUSEU</name>
<dbReference type="Proteomes" id="UP001152484">
    <property type="component" value="Unassembled WGS sequence"/>
</dbReference>
<evidence type="ECO:0000259" key="13">
    <source>
        <dbReference type="PROSITE" id="PS00486"/>
    </source>
</evidence>
<keyword evidence="7" id="KW-0067">ATP-binding</keyword>
<dbReference type="GO" id="GO:0005524">
    <property type="term" value="F:ATP binding"/>
    <property type="evidence" value="ECO:0007669"/>
    <property type="project" value="UniProtKB-KW"/>
</dbReference>
<comment type="similarity">
    <text evidence="4">Belongs to the DNA mismatch repair MutS family.</text>
</comment>
<evidence type="ECO:0000313" key="14">
    <source>
        <dbReference type="EMBL" id="CAH9118028.1"/>
    </source>
</evidence>
<organism evidence="14 15">
    <name type="scientific">Cuscuta europaea</name>
    <name type="common">European dodder</name>
    <dbReference type="NCBI Taxonomy" id="41803"/>
    <lineage>
        <taxon>Eukaryota</taxon>
        <taxon>Viridiplantae</taxon>
        <taxon>Streptophyta</taxon>
        <taxon>Embryophyta</taxon>
        <taxon>Tracheophyta</taxon>
        <taxon>Spermatophyta</taxon>
        <taxon>Magnoliopsida</taxon>
        <taxon>eudicotyledons</taxon>
        <taxon>Gunneridae</taxon>
        <taxon>Pentapetalae</taxon>
        <taxon>asterids</taxon>
        <taxon>lamiids</taxon>
        <taxon>Solanales</taxon>
        <taxon>Convolvulaceae</taxon>
        <taxon>Cuscuteae</taxon>
        <taxon>Cuscuta</taxon>
        <taxon>Cuscuta subgen. Cuscuta</taxon>
    </lineage>
</organism>
<evidence type="ECO:0000256" key="9">
    <source>
        <dbReference type="ARBA" id="ARBA00023242"/>
    </source>
</evidence>
<evidence type="ECO:0000256" key="12">
    <source>
        <dbReference type="ARBA" id="ARBA00077470"/>
    </source>
</evidence>
<dbReference type="Pfam" id="PF00488">
    <property type="entry name" value="MutS_V"/>
    <property type="match status" value="1"/>
</dbReference>